<gene>
    <name evidence="2" type="ORF">GKA01_26810</name>
</gene>
<dbReference type="OrthoDB" id="8365031at2"/>
<reference evidence="2 3" key="1">
    <citation type="submission" date="2019-07" db="EMBL/GenBank/DDBJ databases">
        <title>Whole genome shotgun sequence of Gluconobacter kanchanaburiensis NBRC 103587.</title>
        <authorList>
            <person name="Hosoyama A."/>
            <person name="Uohara A."/>
            <person name="Ohji S."/>
            <person name="Ichikawa N."/>
        </authorList>
    </citation>
    <scope>NUCLEOTIDE SEQUENCE [LARGE SCALE GENOMIC DNA]</scope>
    <source>
        <strain evidence="2 3">NBRC 103587</strain>
    </source>
</reference>
<accession>A0A511BB10</accession>
<evidence type="ECO:0008006" key="4">
    <source>
        <dbReference type="Google" id="ProtNLM"/>
    </source>
</evidence>
<dbReference type="Proteomes" id="UP000321079">
    <property type="component" value="Unassembled WGS sequence"/>
</dbReference>
<evidence type="ECO:0000313" key="3">
    <source>
        <dbReference type="Proteomes" id="UP000321079"/>
    </source>
</evidence>
<feature type="compositionally biased region" description="Acidic residues" evidence="1">
    <location>
        <begin position="267"/>
        <end position="277"/>
    </location>
</feature>
<dbReference type="AlphaFoldDB" id="A0A511BB10"/>
<dbReference type="RefSeq" id="WP_146864127.1">
    <property type="nucleotide sequence ID" value="NZ_BJVA01000035.1"/>
</dbReference>
<sequence>MVPNNANSFDLDPVFQFRGTADGSFATLDEDRNMPRLRSVVRAWLEDSSENKKPYPFKDPVKLARLQNKKTGVKHCKVIDGFHRAEALRRENVTTIAVEIEDMSGKEAAQRAAKANQMHGLPASPKENANTIKRLIEGGAVWKKDGSLMTLREIANDLMGGTLTEQTMRNTVKRVAPDFYRQHYGRDAQPIQAGEGKRAKREEYDNEARAIFDALRLLVDRMSRDSDRWHREESAATIGKLLDETREKLAEIQFGEDEFSRPLDLNTDQDEDTEQPF</sequence>
<feature type="region of interest" description="Disordered" evidence="1">
    <location>
        <begin position="253"/>
        <end position="277"/>
    </location>
</feature>
<dbReference type="EMBL" id="BJVA01000035">
    <property type="protein sequence ID" value="GEK97484.1"/>
    <property type="molecule type" value="Genomic_DNA"/>
</dbReference>
<name>A0A511BB10_9PROT</name>
<comment type="caution">
    <text evidence="2">The sequence shown here is derived from an EMBL/GenBank/DDBJ whole genome shotgun (WGS) entry which is preliminary data.</text>
</comment>
<proteinExistence type="predicted"/>
<organism evidence="2 3">
    <name type="scientific">Gluconobacter kanchanaburiensis NBRC 103587</name>
    <dbReference type="NCBI Taxonomy" id="1307948"/>
    <lineage>
        <taxon>Bacteria</taxon>
        <taxon>Pseudomonadati</taxon>
        <taxon>Pseudomonadota</taxon>
        <taxon>Alphaproteobacteria</taxon>
        <taxon>Acetobacterales</taxon>
        <taxon>Acetobacteraceae</taxon>
        <taxon>Gluconobacter</taxon>
    </lineage>
</organism>
<evidence type="ECO:0000256" key="1">
    <source>
        <dbReference type="SAM" id="MobiDB-lite"/>
    </source>
</evidence>
<protein>
    <recommendedName>
        <fullName evidence="4">ParB/Sulfiredoxin domain-containing protein</fullName>
    </recommendedName>
</protein>
<keyword evidence="3" id="KW-1185">Reference proteome</keyword>
<evidence type="ECO:0000313" key="2">
    <source>
        <dbReference type="EMBL" id="GEK97484.1"/>
    </source>
</evidence>